<dbReference type="PROSITE" id="PS50090">
    <property type="entry name" value="MYB_LIKE"/>
    <property type="match status" value="1"/>
</dbReference>
<reference evidence="4" key="2">
    <citation type="submission" date="2013-12" db="EMBL/GenBank/DDBJ databases">
        <title>Evolution of pathogenesis and genome organization in the Tremellales.</title>
        <authorList>
            <person name="Cuomo C."/>
            <person name="Litvintseva A."/>
            <person name="Heitman J."/>
            <person name="Chen Y."/>
            <person name="Sun S."/>
            <person name="Springer D."/>
            <person name="Dromer F."/>
            <person name="Young S."/>
            <person name="Zeng Q."/>
            <person name="Chapman S."/>
            <person name="Gujja S."/>
            <person name="Saif S."/>
            <person name="Birren B."/>
        </authorList>
    </citation>
    <scope>NUCLEOTIDE SEQUENCE [LARGE SCALE GENOMIC DNA]</scope>
    <source>
        <strain evidence="4">BCC8398</strain>
    </source>
</reference>
<keyword evidence="4" id="KW-1185">Reference proteome</keyword>
<evidence type="ECO:0000259" key="2">
    <source>
        <dbReference type="PROSITE" id="PS50090"/>
    </source>
</evidence>
<dbReference type="EMBL" id="KI669494">
    <property type="protein sequence ID" value="OCF36812.1"/>
    <property type="molecule type" value="Genomic_DNA"/>
</dbReference>
<evidence type="ECO:0000313" key="3">
    <source>
        <dbReference type="EMBL" id="OCF36812.1"/>
    </source>
</evidence>
<name>A0A1B9H0L3_9TREE</name>
<feature type="region of interest" description="Disordered" evidence="1">
    <location>
        <begin position="1"/>
        <end position="33"/>
    </location>
</feature>
<dbReference type="Proteomes" id="UP000092666">
    <property type="component" value="Unassembled WGS sequence"/>
</dbReference>
<dbReference type="Gene3D" id="1.10.10.60">
    <property type="entry name" value="Homeodomain-like"/>
    <property type="match status" value="1"/>
</dbReference>
<evidence type="ECO:0000256" key="1">
    <source>
        <dbReference type="SAM" id="MobiDB-lite"/>
    </source>
</evidence>
<evidence type="ECO:0000313" key="4">
    <source>
        <dbReference type="Proteomes" id="UP000092666"/>
    </source>
</evidence>
<dbReference type="InterPro" id="IPR001005">
    <property type="entry name" value="SANT/Myb"/>
</dbReference>
<dbReference type="AlphaFoldDB" id="A0A1B9H0L3"/>
<feature type="domain" description="Myb-like" evidence="2">
    <location>
        <begin position="26"/>
        <end position="80"/>
    </location>
</feature>
<accession>A0A1B9H0L3</accession>
<dbReference type="OrthoDB" id="2563576at2759"/>
<sequence length="83" mass="9251">MPPKRKEATEYTDNPSSVGGTPKKSRGSAGKTAWTPEEDALFIAIIDDIVRKNLWNAVKVHPQLAARQNGGIMSHWKMLHKKL</sequence>
<organism evidence="3 4">
    <name type="scientific">Kwoniella heveanensis BCC8398</name>
    <dbReference type="NCBI Taxonomy" id="1296120"/>
    <lineage>
        <taxon>Eukaryota</taxon>
        <taxon>Fungi</taxon>
        <taxon>Dikarya</taxon>
        <taxon>Basidiomycota</taxon>
        <taxon>Agaricomycotina</taxon>
        <taxon>Tremellomycetes</taxon>
        <taxon>Tremellales</taxon>
        <taxon>Cryptococcaceae</taxon>
        <taxon>Kwoniella</taxon>
    </lineage>
</organism>
<gene>
    <name evidence="3" type="ORF">I316_01408</name>
</gene>
<protein>
    <recommendedName>
        <fullName evidence="2">Myb-like domain-containing protein</fullName>
    </recommendedName>
</protein>
<reference evidence="3 4" key="1">
    <citation type="submission" date="2013-07" db="EMBL/GenBank/DDBJ databases">
        <title>The Genome Sequence of Cryptococcus heveanensis BCC8398.</title>
        <authorList>
            <consortium name="The Broad Institute Genome Sequencing Platform"/>
            <person name="Cuomo C."/>
            <person name="Litvintseva A."/>
            <person name="Chen Y."/>
            <person name="Heitman J."/>
            <person name="Sun S."/>
            <person name="Springer D."/>
            <person name="Dromer F."/>
            <person name="Young S.K."/>
            <person name="Zeng Q."/>
            <person name="Gargeya S."/>
            <person name="Fitzgerald M."/>
            <person name="Abouelleil A."/>
            <person name="Alvarado L."/>
            <person name="Berlin A.M."/>
            <person name="Chapman S.B."/>
            <person name="Dewar J."/>
            <person name="Goldberg J."/>
            <person name="Griggs A."/>
            <person name="Gujja S."/>
            <person name="Hansen M."/>
            <person name="Howarth C."/>
            <person name="Imamovic A."/>
            <person name="Larimer J."/>
            <person name="McCowan C."/>
            <person name="Murphy C."/>
            <person name="Pearson M."/>
            <person name="Priest M."/>
            <person name="Roberts A."/>
            <person name="Saif S."/>
            <person name="Shea T."/>
            <person name="Sykes S."/>
            <person name="Wortman J."/>
            <person name="Nusbaum C."/>
            <person name="Birren B."/>
        </authorList>
    </citation>
    <scope>NUCLEOTIDE SEQUENCE [LARGE SCALE GENOMIC DNA]</scope>
    <source>
        <strain evidence="3 4">BCC8398</strain>
    </source>
</reference>
<proteinExistence type="predicted"/>